<protein>
    <submittedName>
        <fullName evidence="4">Gfo/Idh/MocA family oxidoreductase</fullName>
    </submittedName>
</protein>
<gene>
    <name evidence="4" type="ORF">HYG85_12605</name>
</gene>
<proteinExistence type="inferred from homology"/>
<feature type="domain" description="Gfo/Idh/MocA-like oxidoreductase N-terminal" evidence="2">
    <location>
        <begin position="9"/>
        <end position="126"/>
    </location>
</feature>
<name>A0A8J8MB70_9FIRM</name>
<dbReference type="InterPro" id="IPR036291">
    <property type="entry name" value="NAD(P)-bd_dom_sf"/>
</dbReference>
<evidence type="ECO:0000256" key="1">
    <source>
        <dbReference type="ARBA" id="ARBA00010928"/>
    </source>
</evidence>
<dbReference type="PANTHER" id="PTHR43377">
    <property type="entry name" value="BILIVERDIN REDUCTASE A"/>
    <property type="match status" value="1"/>
</dbReference>
<sequence>MEKVTLTLLGAGQRGMGAYAPYALEYPDEVEFVAVAETDEERRNKFKELHKIKEENCFTTWEELLEKPKMSDAILICTMDDMHYEPTMKALEKGYHVLLEKPMSNNPLECVEMGDYAEKNNRVFSICHVLRYTPFFSTIKEILDEGRIGDIISIQHIENVAYWHQAHSFVRGNWRNSEETSPMILQKSCHDMDIFSWLVGSKCTNISSFGSLTHFTKENAPEGAPLRCLDGCPARNECAFYAPKIYIDWKDNWQADVLRSVVSNDTSHEGLLKALREGPYGRCVYHCDNNVVDHQVVNMEFENKVTVAFTMCAFTYEGGRGLKIMGTKGQIRGLSDENIIEITNFNTGTTDTIQVKASGGHGGGDLGIMRDFIKLVKCNGEGDSLTSASISVQSHLMAFAAEEARIKKKVINLDEFVTELKK</sequence>
<dbReference type="InterPro" id="IPR000683">
    <property type="entry name" value="Gfo/Idh/MocA-like_OxRdtase_N"/>
</dbReference>
<evidence type="ECO:0000259" key="3">
    <source>
        <dbReference type="Pfam" id="PF02894"/>
    </source>
</evidence>
<dbReference type="InterPro" id="IPR051450">
    <property type="entry name" value="Gfo/Idh/MocA_Oxidoreductases"/>
</dbReference>
<dbReference type="InterPro" id="IPR004104">
    <property type="entry name" value="Gfo/Idh/MocA-like_OxRdtase_C"/>
</dbReference>
<dbReference type="Gene3D" id="3.40.50.720">
    <property type="entry name" value="NAD(P)-binding Rossmann-like Domain"/>
    <property type="match status" value="1"/>
</dbReference>
<dbReference type="Pfam" id="PF02894">
    <property type="entry name" value="GFO_IDH_MocA_C"/>
    <property type="match status" value="1"/>
</dbReference>
<organism evidence="4 5">
    <name type="scientific">Vallitalea guaymasensis</name>
    <dbReference type="NCBI Taxonomy" id="1185412"/>
    <lineage>
        <taxon>Bacteria</taxon>
        <taxon>Bacillati</taxon>
        <taxon>Bacillota</taxon>
        <taxon>Clostridia</taxon>
        <taxon>Lachnospirales</taxon>
        <taxon>Vallitaleaceae</taxon>
        <taxon>Vallitalea</taxon>
    </lineage>
</organism>
<dbReference type="RefSeq" id="WP_212689957.1">
    <property type="nucleotide sequence ID" value="NZ_CP058561.1"/>
</dbReference>
<dbReference type="SUPFAM" id="SSF55347">
    <property type="entry name" value="Glyceraldehyde-3-phosphate dehydrogenase-like, C-terminal domain"/>
    <property type="match status" value="1"/>
</dbReference>
<evidence type="ECO:0000313" key="5">
    <source>
        <dbReference type="Proteomes" id="UP000677305"/>
    </source>
</evidence>
<keyword evidence="5" id="KW-1185">Reference proteome</keyword>
<dbReference type="PANTHER" id="PTHR43377:SF2">
    <property type="entry name" value="BINDING ROSSMANN FOLD OXIDOREDUCTASE, PUTATIVE (AFU_ORTHOLOGUE AFUA_4G00560)-RELATED"/>
    <property type="match status" value="1"/>
</dbReference>
<dbReference type="GO" id="GO:0000166">
    <property type="term" value="F:nucleotide binding"/>
    <property type="evidence" value="ECO:0007669"/>
    <property type="project" value="InterPro"/>
</dbReference>
<accession>A0A8J8MB70</accession>
<dbReference type="Proteomes" id="UP000677305">
    <property type="component" value="Chromosome"/>
</dbReference>
<evidence type="ECO:0000259" key="2">
    <source>
        <dbReference type="Pfam" id="PF01408"/>
    </source>
</evidence>
<reference evidence="4 5" key="1">
    <citation type="submission" date="2020-07" db="EMBL/GenBank/DDBJ databases">
        <title>Vallitalea guaymasensis genome.</title>
        <authorList>
            <person name="Postec A."/>
        </authorList>
    </citation>
    <scope>NUCLEOTIDE SEQUENCE [LARGE SCALE GENOMIC DNA]</scope>
    <source>
        <strain evidence="4 5">Ra1766G1</strain>
    </source>
</reference>
<dbReference type="KEGG" id="vgu:HYG85_12605"/>
<dbReference type="Pfam" id="PF01408">
    <property type="entry name" value="GFO_IDH_MocA"/>
    <property type="match status" value="1"/>
</dbReference>
<feature type="domain" description="Gfo/Idh/MocA-like oxidoreductase C-terminal" evidence="3">
    <location>
        <begin position="140"/>
        <end position="408"/>
    </location>
</feature>
<dbReference type="Gene3D" id="3.30.360.10">
    <property type="entry name" value="Dihydrodipicolinate Reductase, domain 2"/>
    <property type="match status" value="1"/>
</dbReference>
<dbReference type="EMBL" id="CP058561">
    <property type="protein sequence ID" value="QUH29697.1"/>
    <property type="molecule type" value="Genomic_DNA"/>
</dbReference>
<dbReference type="AlphaFoldDB" id="A0A8J8MB70"/>
<evidence type="ECO:0000313" key="4">
    <source>
        <dbReference type="EMBL" id="QUH29697.1"/>
    </source>
</evidence>
<dbReference type="SUPFAM" id="SSF51735">
    <property type="entry name" value="NAD(P)-binding Rossmann-fold domains"/>
    <property type="match status" value="1"/>
</dbReference>
<comment type="similarity">
    <text evidence="1">Belongs to the Gfo/Idh/MocA family.</text>
</comment>